<sequence>MQHGCTGLKSNEAHNTRMHRPETYTKKRSNYCLCLLILIQASVNRGHMERAKKSEHDEASIFQQQIYFQFLKREAQGTYNVELQDTDQRETLLTLYGILDEIISSRTK</sequence>
<evidence type="ECO:0000313" key="3">
    <source>
        <dbReference type="Proteomes" id="UP000002724"/>
    </source>
</evidence>
<dbReference type="KEGG" id="pph:Ppha_1065"/>
<evidence type="ECO:0000313" key="2">
    <source>
        <dbReference type="EMBL" id="ACF43346.1"/>
    </source>
</evidence>
<accession>B4SG35</accession>
<dbReference type="STRING" id="324925.Ppha_1065"/>
<feature type="compositionally biased region" description="Basic and acidic residues" evidence="1">
    <location>
        <begin position="11"/>
        <end position="22"/>
    </location>
</feature>
<gene>
    <name evidence="2" type="ordered locus">Ppha_1065</name>
</gene>
<protein>
    <submittedName>
        <fullName evidence="2">Uncharacterized protein</fullName>
    </submittedName>
</protein>
<feature type="region of interest" description="Disordered" evidence="1">
    <location>
        <begin position="1"/>
        <end position="22"/>
    </location>
</feature>
<proteinExistence type="predicted"/>
<organism evidence="2 3">
    <name type="scientific">Pelodictyon phaeoclathratiforme (strain DSM 5477 / BU-1)</name>
    <dbReference type="NCBI Taxonomy" id="324925"/>
    <lineage>
        <taxon>Bacteria</taxon>
        <taxon>Pseudomonadati</taxon>
        <taxon>Chlorobiota</taxon>
        <taxon>Chlorobiia</taxon>
        <taxon>Chlorobiales</taxon>
        <taxon>Chlorobiaceae</taxon>
        <taxon>Chlorobium/Pelodictyon group</taxon>
        <taxon>Pelodictyon</taxon>
    </lineage>
</organism>
<keyword evidence="3" id="KW-1185">Reference proteome</keyword>
<dbReference type="HOGENOM" id="CLU_2194461_0_0_10"/>
<dbReference type="AlphaFoldDB" id="B4SG35"/>
<dbReference type="EMBL" id="CP001110">
    <property type="protein sequence ID" value="ACF43346.1"/>
    <property type="molecule type" value="Genomic_DNA"/>
</dbReference>
<dbReference type="Proteomes" id="UP000002724">
    <property type="component" value="Chromosome"/>
</dbReference>
<evidence type="ECO:0000256" key="1">
    <source>
        <dbReference type="SAM" id="MobiDB-lite"/>
    </source>
</evidence>
<name>B4SG35_PELPB</name>
<reference evidence="2 3" key="1">
    <citation type="submission" date="2008-06" db="EMBL/GenBank/DDBJ databases">
        <title>Complete sequence of Pelodictyon phaeoclathratiforme BU-1.</title>
        <authorList>
            <consortium name="US DOE Joint Genome Institute"/>
            <person name="Lucas S."/>
            <person name="Copeland A."/>
            <person name="Lapidus A."/>
            <person name="Glavina del Rio T."/>
            <person name="Dalin E."/>
            <person name="Tice H."/>
            <person name="Bruce D."/>
            <person name="Goodwin L."/>
            <person name="Pitluck S."/>
            <person name="Schmutz J."/>
            <person name="Larimer F."/>
            <person name="Land M."/>
            <person name="Hauser L."/>
            <person name="Kyrpides N."/>
            <person name="Mikhailova N."/>
            <person name="Liu Z."/>
            <person name="Li T."/>
            <person name="Zhao F."/>
            <person name="Overmann J."/>
            <person name="Bryant D.A."/>
            <person name="Richardson P."/>
        </authorList>
    </citation>
    <scope>NUCLEOTIDE SEQUENCE [LARGE SCALE GENOMIC DNA]</scope>
    <source>
        <strain evidence="3">DSM 5477 / BU-1</strain>
    </source>
</reference>